<keyword evidence="2" id="KW-1185">Reference proteome</keyword>
<reference evidence="1 2" key="1">
    <citation type="submission" date="2015-09" db="EMBL/GenBank/DDBJ databases">
        <title>Atta colombica WGS genome.</title>
        <authorList>
            <person name="Nygaard S."/>
            <person name="Hu H."/>
            <person name="Boomsma J."/>
            <person name="Zhang G."/>
        </authorList>
    </citation>
    <scope>NUCLEOTIDE SEQUENCE [LARGE SCALE GENOMIC DNA]</scope>
    <source>
        <strain evidence="1">Treedump-2</strain>
        <tissue evidence="1">Whole body</tissue>
    </source>
</reference>
<gene>
    <name evidence="1" type="ORF">ALC53_04867</name>
</gene>
<evidence type="ECO:0000313" key="2">
    <source>
        <dbReference type="Proteomes" id="UP000078540"/>
    </source>
</evidence>
<dbReference type="InterPro" id="IPR035896">
    <property type="entry name" value="AN1-like_Znf"/>
</dbReference>
<evidence type="ECO:0000313" key="1">
    <source>
        <dbReference type="EMBL" id="KYM85079.1"/>
    </source>
</evidence>
<organism evidence="1 2">
    <name type="scientific">Atta colombica</name>
    <dbReference type="NCBI Taxonomy" id="520822"/>
    <lineage>
        <taxon>Eukaryota</taxon>
        <taxon>Metazoa</taxon>
        <taxon>Ecdysozoa</taxon>
        <taxon>Arthropoda</taxon>
        <taxon>Hexapoda</taxon>
        <taxon>Insecta</taxon>
        <taxon>Pterygota</taxon>
        <taxon>Neoptera</taxon>
        <taxon>Endopterygota</taxon>
        <taxon>Hymenoptera</taxon>
        <taxon>Apocrita</taxon>
        <taxon>Aculeata</taxon>
        <taxon>Formicoidea</taxon>
        <taxon>Formicidae</taxon>
        <taxon>Myrmicinae</taxon>
        <taxon>Atta</taxon>
    </lineage>
</organism>
<dbReference type="AlphaFoldDB" id="A0A195BIZ3"/>
<dbReference type="Proteomes" id="UP000078540">
    <property type="component" value="Unassembled WGS sequence"/>
</dbReference>
<dbReference type="SUPFAM" id="SSF118310">
    <property type="entry name" value="AN1-like Zinc finger"/>
    <property type="match status" value="1"/>
</dbReference>
<dbReference type="EMBL" id="KQ976455">
    <property type="protein sequence ID" value="KYM85079.1"/>
    <property type="molecule type" value="Genomic_DNA"/>
</dbReference>
<proteinExistence type="predicted"/>
<sequence length="160" mass="19215">GGNHIEKLSYISKFTHDKFTTAVESEFIATVKSNINLFELENIYNTDESGFNLKLYSNRTLITQGVKTKKGKDIRILTKSILYKSEYIEKRPPQFKTLVDFCFNGKNIQKIYSWCKKYFCMQHFFEEYYKCEHLINQLYHVINQRFTSSCKIYNKYIHYF</sequence>
<protein>
    <submittedName>
        <fullName evidence="1">Uncharacterized protein</fullName>
    </submittedName>
</protein>
<accession>A0A195BIZ3</accession>
<feature type="non-terminal residue" evidence="1">
    <location>
        <position position="1"/>
    </location>
</feature>
<name>A0A195BIZ3_9HYME</name>